<dbReference type="EMBL" id="JAHDVG010000463">
    <property type="protein sequence ID" value="KAH1186643.1"/>
    <property type="molecule type" value="Genomic_DNA"/>
</dbReference>
<dbReference type="AlphaFoldDB" id="A0A9D4B9Z7"/>
<reference evidence="1" key="1">
    <citation type="submission" date="2021-09" db="EMBL/GenBank/DDBJ databases">
        <title>The genome of Mauremys mutica provides insights into the evolution of semi-aquatic lifestyle.</title>
        <authorList>
            <person name="Gong S."/>
            <person name="Gao Y."/>
        </authorList>
    </citation>
    <scope>NUCLEOTIDE SEQUENCE</scope>
    <source>
        <strain evidence="1">MM-2020</strain>
        <tissue evidence="1">Muscle</tissue>
    </source>
</reference>
<gene>
    <name evidence="1" type="ORF">KIL84_019392</name>
</gene>
<accession>A0A9D4B9Z7</accession>
<name>A0A9D4B9Z7_9SAUR</name>
<keyword evidence="2" id="KW-1185">Reference proteome</keyword>
<evidence type="ECO:0000313" key="1">
    <source>
        <dbReference type="EMBL" id="KAH1186643.1"/>
    </source>
</evidence>
<evidence type="ECO:0000313" key="2">
    <source>
        <dbReference type="Proteomes" id="UP000827986"/>
    </source>
</evidence>
<dbReference type="Proteomes" id="UP000827986">
    <property type="component" value="Unassembled WGS sequence"/>
</dbReference>
<sequence>MAWSGSWLTDSKWGRTQSHALPPTPSSISASLLLITPGMSKWTTPTMLRDAAGHIQKITRGTQAVSPQGLISTLQPNRLPSHIAPLHPFTHTQGTLPQGKIGILTGSAAIPKLLCHLHHRLSGTHQGSHR</sequence>
<protein>
    <submittedName>
        <fullName evidence="1">Uncharacterized protein</fullName>
    </submittedName>
</protein>
<comment type="caution">
    <text evidence="1">The sequence shown here is derived from an EMBL/GenBank/DDBJ whole genome shotgun (WGS) entry which is preliminary data.</text>
</comment>
<proteinExistence type="predicted"/>
<organism evidence="1 2">
    <name type="scientific">Mauremys mutica</name>
    <name type="common">yellowpond turtle</name>
    <dbReference type="NCBI Taxonomy" id="74926"/>
    <lineage>
        <taxon>Eukaryota</taxon>
        <taxon>Metazoa</taxon>
        <taxon>Chordata</taxon>
        <taxon>Craniata</taxon>
        <taxon>Vertebrata</taxon>
        <taxon>Euteleostomi</taxon>
        <taxon>Archelosauria</taxon>
        <taxon>Testudinata</taxon>
        <taxon>Testudines</taxon>
        <taxon>Cryptodira</taxon>
        <taxon>Durocryptodira</taxon>
        <taxon>Testudinoidea</taxon>
        <taxon>Geoemydidae</taxon>
        <taxon>Geoemydinae</taxon>
        <taxon>Mauremys</taxon>
    </lineage>
</organism>